<feature type="transmembrane region" description="Helical" evidence="1">
    <location>
        <begin position="231"/>
        <end position="251"/>
    </location>
</feature>
<feature type="transmembrane region" description="Helical" evidence="1">
    <location>
        <begin position="21"/>
        <end position="39"/>
    </location>
</feature>
<dbReference type="Pfam" id="PF06772">
    <property type="entry name" value="LtrA"/>
    <property type="match status" value="1"/>
</dbReference>
<dbReference type="AlphaFoldDB" id="A0A078MQS0"/>
<dbReference type="PATRIC" id="fig|1461584.3.peg.1080"/>
<evidence type="ECO:0000256" key="1">
    <source>
        <dbReference type="SAM" id="Phobius"/>
    </source>
</evidence>
<feature type="transmembrane region" description="Helical" evidence="1">
    <location>
        <begin position="205"/>
        <end position="225"/>
    </location>
</feature>
<accession>A0A078MQS0</accession>
<keyword evidence="1" id="KW-0812">Transmembrane</keyword>
<keyword evidence="1" id="KW-0472">Membrane</keyword>
<dbReference type="PANTHER" id="PTHR36840">
    <property type="entry name" value="BLL5714 PROTEIN"/>
    <property type="match status" value="1"/>
</dbReference>
<feature type="transmembrane region" description="Helical" evidence="1">
    <location>
        <begin position="137"/>
        <end position="157"/>
    </location>
</feature>
<feature type="transmembrane region" description="Helical" evidence="1">
    <location>
        <begin position="78"/>
        <end position="100"/>
    </location>
</feature>
<feature type="transmembrane region" description="Helical" evidence="1">
    <location>
        <begin position="341"/>
        <end position="358"/>
    </location>
</feature>
<gene>
    <name evidence="2" type="ORF">BN1051_01090</name>
</gene>
<feature type="transmembrane region" description="Helical" evidence="1">
    <location>
        <begin position="364"/>
        <end position="381"/>
    </location>
</feature>
<sequence length="400" mass="43314">MIRQLQRRSDAEGDRAATLELFYDLVFVFAITQVSHLLLEHLDWAGAGQALIILLAVWWSWNYTTWATNELNPESNPVRLLLIALMLAGLLMAVAIPDAFDDKGLLFAGAYVAIQVGRHLFLTFVSADAGSNERLRAGRILIWFLVAGCFWIAGGIADDGARVALWLIALALDYGAPLMLFRVPGLPRISAAAWQPAAGHFAERFGLFIIVALGETIIITGTTTAELDLDAVTVTAFCVAFLGTAALWWLYFTSTRELAEHALAERTAAQPGARTQLARDAYTYGHVLLVAGIILSAVGDELVIAHATDHLHGAELTAVVGGPMLYLLAQAVLRLRVARVLSYRRIIGAAACGVVWLVGGHLPALAVSSLLVAVLIAVVLVDERERLRPTPLAHPKHRRS</sequence>
<protein>
    <submittedName>
        <fullName evidence="2">Bacterial low temperature requirement A protein (LtrA)</fullName>
    </submittedName>
</protein>
<name>A0A078MQS0_9MICC</name>
<dbReference type="PANTHER" id="PTHR36840:SF1">
    <property type="entry name" value="BLL5714 PROTEIN"/>
    <property type="match status" value="1"/>
</dbReference>
<proteinExistence type="predicted"/>
<reference evidence="2" key="1">
    <citation type="submission" date="2014-07" db="EMBL/GenBank/DDBJ databases">
        <authorList>
            <person name="Urmite Genomes Urmite Genomes"/>
        </authorList>
    </citation>
    <scope>NUCLEOTIDE SEQUENCE</scope>
    <source>
        <strain evidence="2">11W110_air</strain>
    </source>
</reference>
<feature type="transmembrane region" description="Helical" evidence="1">
    <location>
        <begin position="106"/>
        <end position="125"/>
    </location>
</feature>
<organism evidence="2">
    <name type="scientific">Arthrobacter saudimassiliensis</name>
    <dbReference type="NCBI Taxonomy" id="1461584"/>
    <lineage>
        <taxon>Bacteria</taxon>
        <taxon>Bacillati</taxon>
        <taxon>Actinomycetota</taxon>
        <taxon>Actinomycetes</taxon>
        <taxon>Micrococcales</taxon>
        <taxon>Micrococcaceae</taxon>
        <taxon>Arthrobacter</taxon>
    </lineage>
</organism>
<dbReference type="InterPro" id="IPR010640">
    <property type="entry name" value="Low_temperature_requirement_A"/>
</dbReference>
<keyword evidence="1" id="KW-1133">Transmembrane helix</keyword>
<feature type="transmembrane region" description="Helical" evidence="1">
    <location>
        <begin position="45"/>
        <end position="66"/>
    </location>
</feature>
<dbReference type="EMBL" id="LN483070">
    <property type="protein sequence ID" value="CEA07767.1"/>
    <property type="molecule type" value="Genomic_DNA"/>
</dbReference>
<feature type="transmembrane region" description="Helical" evidence="1">
    <location>
        <begin position="311"/>
        <end position="329"/>
    </location>
</feature>
<feature type="transmembrane region" description="Helical" evidence="1">
    <location>
        <begin position="281"/>
        <end position="299"/>
    </location>
</feature>
<evidence type="ECO:0000313" key="2">
    <source>
        <dbReference type="EMBL" id="CEA07767.1"/>
    </source>
</evidence>
<feature type="transmembrane region" description="Helical" evidence="1">
    <location>
        <begin position="163"/>
        <end position="184"/>
    </location>
</feature>